<name>A0A4C1V5N4_EUMVA</name>
<reference evidence="2 3" key="1">
    <citation type="journal article" date="2019" name="Commun. Biol.">
        <title>The bagworm genome reveals a unique fibroin gene that provides high tensile strength.</title>
        <authorList>
            <person name="Kono N."/>
            <person name="Nakamura H."/>
            <person name="Ohtoshi R."/>
            <person name="Tomita M."/>
            <person name="Numata K."/>
            <person name="Arakawa K."/>
        </authorList>
    </citation>
    <scope>NUCLEOTIDE SEQUENCE [LARGE SCALE GENOMIC DNA]</scope>
</reference>
<evidence type="ECO:0000313" key="3">
    <source>
        <dbReference type="Proteomes" id="UP000299102"/>
    </source>
</evidence>
<evidence type="ECO:0000256" key="1">
    <source>
        <dbReference type="SAM" id="MobiDB-lite"/>
    </source>
</evidence>
<dbReference type="Proteomes" id="UP000299102">
    <property type="component" value="Unassembled WGS sequence"/>
</dbReference>
<proteinExistence type="predicted"/>
<gene>
    <name evidence="2" type="ORF">EVAR_32080_1</name>
</gene>
<sequence length="103" mass="11330">MSSGVRLRAPGRSPSTAACRKGTALRGSREHVQGGGRSRSAVAGVHSIIGDAGRDIGVRFCRDRVNFAVWRVYRFVVSKLVPKIVGAFYNRFFYTEVFCAYSV</sequence>
<dbReference type="EMBL" id="BGZK01000276">
    <property type="protein sequence ID" value="GBP33582.1"/>
    <property type="molecule type" value="Genomic_DNA"/>
</dbReference>
<organism evidence="2 3">
    <name type="scientific">Eumeta variegata</name>
    <name type="common">Bagworm moth</name>
    <name type="synonym">Eumeta japonica</name>
    <dbReference type="NCBI Taxonomy" id="151549"/>
    <lineage>
        <taxon>Eukaryota</taxon>
        <taxon>Metazoa</taxon>
        <taxon>Ecdysozoa</taxon>
        <taxon>Arthropoda</taxon>
        <taxon>Hexapoda</taxon>
        <taxon>Insecta</taxon>
        <taxon>Pterygota</taxon>
        <taxon>Neoptera</taxon>
        <taxon>Endopterygota</taxon>
        <taxon>Lepidoptera</taxon>
        <taxon>Glossata</taxon>
        <taxon>Ditrysia</taxon>
        <taxon>Tineoidea</taxon>
        <taxon>Psychidae</taxon>
        <taxon>Oiketicinae</taxon>
        <taxon>Eumeta</taxon>
    </lineage>
</organism>
<accession>A0A4C1V5N4</accession>
<evidence type="ECO:0000313" key="2">
    <source>
        <dbReference type="EMBL" id="GBP33582.1"/>
    </source>
</evidence>
<feature type="region of interest" description="Disordered" evidence="1">
    <location>
        <begin position="1"/>
        <end position="39"/>
    </location>
</feature>
<comment type="caution">
    <text evidence="2">The sequence shown here is derived from an EMBL/GenBank/DDBJ whole genome shotgun (WGS) entry which is preliminary data.</text>
</comment>
<protein>
    <submittedName>
        <fullName evidence="2">Uncharacterized protein</fullName>
    </submittedName>
</protein>
<dbReference type="AlphaFoldDB" id="A0A4C1V5N4"/>
<keyword evidence="3" id="KW-1185">Reference proteome</keyword>